<feature type="domain" description="Glycosyltransferase subfamily 4-like N-terminal" evidence="3">
    <location>
        <begin position="16"/>
        <end position="174"/>
    </location>
</feature>
<evidence type="ECO:0000256" key="1">
    <source>
        <dbReference type="ARBA" id="ARBA00022679"/>
    </source>
</evidence>
<dbReference type="Pfam" id="PF13439">
    <property type="entry name" value="Glyco_transf_4"/>
    <property type="match status" value="1"/>
</dbReference>
<evidence type="ECO:0000313" key="5">
    <source>
        <dbReference type="Proteomes" id="UP000293347"/>
    </source>
</evidence>
<comment type="caution">
    <text evidence="4">The sequence shown here is derived from an EMBL/GenBank/DDBJ whole genome shotgun (WGS) entry which is preliminary data.</text>
</comment>
<dbReference type="PANTHER" id="PTHR46401:SF2">
    <property type="entry name" value="GLYCOSYLTRANSFERASE WBBK-RELATED"/>
    <property type="match status" value="1"/>
</dbReference>
<organism evidence="4 5">
    <name type="scientific">Pedobacter psychroterrae</name>
    <dbReference type="NCBI Taxonomy" id="2530453"/>
    <lineage>
        <taxon>Bacteria</taxon>
        <taxon>Pseudomonadati</taxon>
        <taxon>Bacteroidota</taxon>
        <taxon>Sphingobacteriia</taxon>
        <taxon>Sphingobacteriales</taxon>
        <taxon>Sphingobacteriaceae</taxon>
        <taxon>Pedobacter</taxon>
    </lineage>
</organism>
<dbReference type="InterPro" id="IPR028098">
    <property type="entry name" value="Glyco_trans_4-like_N"/>
</dbReference>
<dbReference type="Pfam" id="PF00534">
    <property type="entry name" value="Glycos_transf_1"/>
    <property type="match status" value="1"/>
</dbReference>
<dbReference type="RefSeq" id="WP_131594801.1">
    <property type="nucleotide sequence ID" value="NZ_SJSL01000001.1"/>
</dbReference>
<dbReference type="SUPFAM" id="SSF53756">
    <property type="entry name" value="UDP-Glycosyltransferase/glycogen phosphorylase"/>
    <property type="match status" value="1"/>
</dbReference>
<dbReference type="AlphaFoldDB" id="A0A4R0NXM1"/>
<dbReference type="GO" id="GO:0016757">
    <property type="term" value="F:glycosyltransferase activity"/>
    <property type="evidence" value="ECO:0007669"/>
    <property type="project" value="InterPro"/>
</dbReference>
<dbReference type="Proteomes" id="UP000293347">
    <property type="component" value="Unassembled WGS sequence"/>
</dbReference>
<evidence type="ECO:0000259" key="3">
    <source>
        <dbReference type="Pfam" id="PF13439"/>
    </source>
</evidence>
<feature type="domain" description="Glycosyl transferase family 1" evidence="2">
    <location>
        <begin position="196"/>
        <end position="345"/>
    </location>
</feature>
<dbReference type="GO" id="GO:0009103">
    <property type="term" value="P:lipopolysaccharide biosynthetic process"/>
    <property type="evidence" value="ECO:0007669"/>
    <property type="project" value="TreeGrafter"/>
</dbReference>
<evidence type="ECO:0000259" key="2">
    <source>
        <dbReference type="Pfam" id="PF00534"/>
    </source>
</evidence>
<dbReference type="CDD" id="cd03809">
    <property type="entry name" value="GT4_MtfB-like"/>
    <property type="match status" value="1"/>
</dbReference>
<evidence type="ECO:0000313" key="4">
    <source>
        <dbReference type="EMBL" id="TCD03824.1"/>
    </source>
</evidence>
<dbReference type="Gene3D" id="3.40.50.2000">
    <property type="entry name" value="Glycogen Phosphorylase B"/>
    <property type="match status" value="2"/>
</dbReference>
<keyword evidence="1 4" id="KW-0808">Transferase</keyword>
<keyword evidence="5" id="KW-1185">Reference proteome</keyword>
<reference evidence="4 5" key="1">
    <citation type="submission" date="2019-02" db="EMBL/GenBank/DDBJ databases">
        <title>Pedobacter sp. RP-1-14 sp. nov., isolated from Arctic soil.</title>
        <authorList>
            <person name="Dahal R.H."/>
        </authorList>
    </citation>
    <scope>NUCLEOTIDE SEQUENCE [LARGE SCALE GENOMIC DNA]</scope>
    <source>
        <strain evidence="4 5">RP-1-14</strain>
    </source>
</reference>
<gene>
    <name evidence="4" type="ORF">EZ437_07700</name>
</gene>
<dbReference type="PANTHER" id="PTHR46401">
    <property type="entry name" value="GLYCOSYLTRANSFERASE WBBK-RELATED"/>
    <property type="match status" value="1"/>
</dbReference>
<dbReference type="EMBL" id="SJSL01000001">
    <property type="protein sequence ID" value="TCD03824.1"/>
    <property type="molecule type" value="Genomic_DNA"/>
</dbReference>
<protein>
    <submittedName>
        <fullName evidence="4">Glycosyltransferase family 1 protein</fullName>
    </submittedName>
</protein>
<sequence>MKIGFDGKRAANNFTGLGNYSRSLIAQLASFFPQNQYLVYTQKIKDRAQVTEFLKDKRIRVCRPENPGLLWRTSGIKKQLLNDKIDLFHGLSHEIPLGIGKTGIASIVTIHDLIFLKFPQYFNPIDRFIYRMKCRYACRHADRIVAISECTKRDIISVYKINPDKIDVVYQSCDDSFKAEPDHAFNETIRIKYSLPQQYILNVGTIEIRKNLLTLIKALKDVDPVCKLVVVGRKTSYMDLVNKEIDRLDLRERVVFLEHVPFKDLPAIYQMAKVFAYPSLYEGFGIPIIEALYSKVPVVAAKGSCLEEAGGNNSFYISPLEHAALASAINQIIASPELQNKMATEGLAYVKRFGNEVIAKDMIHVYNTTLSAKNN</sequence>
<dbReference type="OrthoDB" id="9801609at2"/>
<proteinExistence type="predicted"/>
<dbReference type="InterPro" id="IPR001296">
    <property type="entry name" value="Glyco_trans_1"/>
</dbReference>
<name>A0A4R0NXM1_9SPHI</name>
<accession>A0A4R0NXM1</accession>